<keyword evidence="5 14" id="KW-0812">Transmembrane</keyword>
<dbReference type="GeneID" id="110082855"/>
<feature type="compositionally biased region" description="Polar residues" evidence="16">
    <location>
        <begin position="4129"/>
        <end position="4140"/>
    </location>
</feature>
<feature type="region of interest" description="Disordered" evidence="16">
    <location>
        <begin position="4119"/>
        <end position="4157"/>
    </location>
</feature>
<feature type="coiled-coil region" evidence="15">
    <location>
        <begin position="2486"/>
        <end position="2513"/>
    </location>
</feature>
<feature type="coiled-coil region" evidence="15">
    <location>
        <begin position="5419"/>
        <end position="5446"/>
    </location>
</feature>
<keyword evidence="10" id="KW-0009">Actin-binding</keyword>
<reference evidence="19 20" key="1">
    <citation type="submission" date="2025-05" db="UniProtKB">
        <authorList>
            <consortium name="RefSeq"/>
        </authorList>
    </citation>
    <scope>NUCLEOTIDE SEQUENCE [LARGE SCALE GENOMIC DNA]</scope>
</reference>
<name>A0ABM5FBW1_9SAUR</name>
<dbReference type="InterPro" id="IPR001715">
    <property type="entry name" value="CH_dom"/>
</dbReference>
<evidence type="ECO:0000256" key="14">
    <source>
        <dbReference type="PROSITE-ProRule" id="PRU00385"/>
    </source>
</evidence>
<feature type="coiled-coil region" evidence="15">
    <location>
        <begin position="4587"/>
        <end position="4614"/>
    </location>
</feature>
<dbReference type="Gene3D" id="1.20.58.60">
    <property type="match status" value="11"/>
</dbReference>
<dbReference type="SUPFAM" id="SSF47576">
    <property type="entry name" value="Calponin-homology domain, CH-domain"/>
    <property type="match status" value="1"/>
</dbReference>
<gene>
    <name evidence="20 21" type="primary">SYNE2</name>
</gene>
<dbReference type="RefSeq" id="XP_072842889.1">
    <property type="nucleotide sequence ID" value="XM_072986788.1"/>
</dbReference>
<dbReference type="Pfam" id="PF25035">
    <property type="entry name" value="SYNE1"/>
    <property type="match status" value="1"/>
</dbReference>
<evidence type="ECO:0000256" key="12">
    <source>
        <dbReference type="ARBA" id="ARBA00023242"/>
    </source>
</evidence>
<dbReference type="CDD" id="cd21244">
    <property type="entry name" value="CH_SYNE2_rpt2"/>
    <property type="match status" value="1"/>
</dbReference>
<evidence type="ECO:0000256" key="9">
    <source>
        <dbReference type="ARBA" id="ARBA00023136"/>
    </source>
</evidence>
<evidence type="ECO:0000256" key="8">
    <source>
        <dbReference type="ARBA" id="ARBA00023054"/>
    </source>
</evidence>
<feature type="region of interest" description="Disordered" evidence="16">
    <location>
        <begin position="6336"/>
        <end position="6356"/>
    </location>
</feature>
<evidence type="ECO:0000256" key="6">
    <source>
        <dbReference type="ARBA" id="ARBA00022737"/>
    </source>
</evidence>
<feature type="compositionally biased region" description="Basic and acidic residues" evidence="16">
    <location>
        <begin position="4147"/>
        <end position="4157"/>
    </location>
</feature>
<feature type="compositionally biased region" description="Basic and acidic residues" evidence="16">
    <location>
        <begin position="2028"/>
        <end position="2042"/>
    </location>
</feature>
<evidence type="ECO:0000259" key="18">
    <source>
        <dbReference type="PROSITE" id="PS51049"/>
    </source>
</evidence>
<evidence type="ECO:0000256" key="10">
    <source>
        <dbReference type="ARBA" id="ARBA00023203"/>
    </source>
</evidence>
<keyword evidence="3" id="KW-0963">Cytoplasm</keyword>
<keyword evidence="11" id="KW-0206">Cytoskeleton</keyword>
<evidence type="ECO:0000256" key="1">
    <source>
        <dbReference type="ARBA" id="ARBA00004245"/>
    </source>
</evidence>
<keyword evidence="6" id="KW-0677">Repeat</keyword>
<dbReference type="Pfam" id="PF10541">
    <property type="entry name" value="KASH"/>
    <property type="match status" value="1"/>
</dbReference>
<feature type="region of interest" description="Disordered" evidence="16">
    <location>
        <begin position="2210"/>
        <end position="2232"/>
    </location>
</feature>
<feature type="coiled-coil region" evidence="15">
    <location>
        <begin position="3823"/>
        <end position="3878"/>
    </location>
</feature>
<evidence type="ECO:0000256" key="4">
    <source>
        <dbReference type="ARBA" id="ARBA00022553"/>
    </source>
</evidence>
<sequence>MEPHRISPGDEEQSSTDIDDLHYSLQAEQENTQKRTFTSWVNSQLEKHSPPSFVLDLYADVGKGHVLLDLLEVLSGQQLPREKGSNTFQCRSNIGNALAFLKNRSIKLINIHVADIIEGKPSIVLGLIWTIIQHLHIEELARTLAGECSNPSLDSPDVGDTSPTASPPAKRNAAVKERWKMSAKKALLLWAKEQCARHGSIVVADFKSSWRNGLAFLAVVHALRPDLVNMEKAKGRSNRENLEEAFRVAEKALNIPRLLEPEDVDVNNPDEKSIMTYLAQFLQYFKSIPVAEDELQGKVKETLSWLGAQEKTLTKLLDETENASLYEKFQEMLSFMERFNEEEKAFWPVLTRKVTELNEDHLRMREAWGSLTSQISQWKAKLDRLLPPPLDAMESWLQEMEHELAGDLPDSQDHSKAMAILEGKMTSVQSSMECFEQHLETLNSLESRDKAGMPLVPPQKLEEMRRRLSSIRLADFNVLVEYYHLFCTAVLEELTSRLNIWQIKLGTKEAVKSLLSDWHDFIEEKRFLSQLETALNICEKKKNKIVSTSDLGVNPEDANKLFKVVESQVSRCKEYIYNVNETLRKNLSAWTTYTEKYVLLKAWLDEMRKEHPKKLSTAALAAWNSRHGSLNEAGNFLIESSTEEVGATISGELKKLNRKWAKLIKKTQFEMRIHRKQEEEMNVATEDNRDVDSPTKAKPATLGHLVNVPEEPLETPVTFSGNLCSDSLTPEQILWKPAVKQNFEEAHKKLEAFVLRALQLLGSENNPEGPISKYEEAFSILDTSILGEFLKAAEQLKDISSAHEKAAVEEKSRGVRDRWEEVHQEILSYIQLKMEVERGKMNKIFSKLNKQINKEKKLLSAGKTKGLIEEHEATFSHQGSLGELNTCIKAIKTMSEKSEIKIPIAEYEQKKEELQKRATAVYYALAAKTSHGHSPKTGGLLLASPNREKMSSLNHHDGLSAEKDSREVSHVHLELEKKFQNGGDHSEKTGRDEDLPLENLKKSYDTAKRNLKLHLSSIREKSSSALTGDVKDATCLQNKLHELEALENKASSSWKMFEFVASMLEELSGETEISSKQSREELLGEWKELQFALNKRMESLKAALALVLPIENEWALLCGSDEQLCKKEIPRCVLSNSNLPHKKVKKMRVSISNCIEQCSQQSQNVPAGWKVGAVDWQAAAAILGAYKVRLEELGHKMQAIETILQDLEIFLAFLRHAKVSAEVPAPLSQAPPRKEGIVLQEVLQMQKEARSLDERLKRVHIFLEDGESGRKRCCEELVDGLVVAVSSAENQEVNRKQETQEEFGSKNSELYKSIQDIHDKIGKIGLRDPTIPAVQQRLKSLSELRQKLDRHAVDMRSLNEMVTKDQREELKQQLRLTERLWKETKLSVAEMLEHCSRVMELLKQYHSCKNCLASIILKQEHTLSQQVSYMGKENLQRIINKVNMVREEFNSHSEDVDKINQICKNLQSQLNKMKSFEEPPFENEANAIVDRWLDINERTETYCDNLERALALWDSLLNLSSSVDEWSSTQLKNLEEGPVTEEELVELEAGLQFQEKKLEEFDTKVDEIQNLLNGSEPPLELQVIKSSLSNKMELIRKYLPSKLIPAELNGNTAELKGDLDLAKTQIGMTESLLKALSPSDTLEIFTKLEELHQKILQQKHQVESLQKGTGYLNPEVIELKEQLRSVTGLFNSKKQIFQDHFTTLLNYQCKDFDDWFSSAQLSLEECFEPSETKEMLEDKVQRLRSFLTFEGKDHDIREVKALLSQVKGYLPKVTGNRLSSWVKEHEAELQRLTSACQAREKEMCGFLEKFVRLEDDLGSLQEWLSLHELQESPSEKPEHLYQLLLKQRESFDSFAWLTNSLRSSGFTSDEVVLESDELISRYRMLVSRTRKSLGVSRALLAEEKNLKDYVQSMLSWVHSLKASVLELSSEESKMPLEERLCQLKEIVLLKNEGDVKLQNITALGEHLKSARGGKSLAIQQLVADLRDLWESTIHLAADNLKHQEHLQLRKQEAGQRGGDARSGLCESEMQKQELSLDSHPDSQKTQSQLTDSAALLQEAADLRILLKQLGRLHRSLSLSSDDDSSTGESLGALRHFHERLISRLQNTAKLFEGHAEEHQCCRELTLHLRATLEELWHSEDAEPKEVQRDTLCQTENTLQRIIAVVEHVRQKISPLGQICFVEEANAPPTKHKKRLKTGHGPLELEAGNAKSHALDQNHRCSSDRQTKEQADEKMTTDTLFISGIPFGEEEMTVMEVGEGCQKGGSKVKNLSPAHPTSIYQGLKGSLMEAHNLPGSESQNREQLQNSRGVPADDNNLNELRQQQLSYQMKLPVMDGQLEMPLTTLPLMNGKIMGADLAPTSITPPSPENVGLGLEIVYQSSPLQPGDQAVTEYAEMEQKINEMKTWTKELDIVLVNDQLKEIEKLCAQLEIQKAKAVSVWQEQSPEAAERTKLSPSEPHYLAWTNWDRLLQDLTSVKQAKQDQLHLVNNYQDSLTAVQASMKRLSAEKERIRTRGPVEDSVLLGNIKKCLASVQQDRVFLNNLEREQGNLTRHLTRMDRELTQSQVDQVEQWWKQMEESLQRMQLRVTAEAEEFKLFMDKAQSLQSLLQQQRRLRTGLENPSGEDHVPPALMATELQTLKHGISLLQRGAEMRMKRIWGDSEKKALETAINDLQNQVEELEQLTPKEDVQKSGDHPQVSEITKKIKEAILWVKVSMLDLDEKAALFPEELMLQIKSYQALISVAKDKEPVFKGLVHEVQCLAPQLPPNEATAINLLAQELQTSHQYLVRKLIQKMQHLELQLEKRRKLFADMEKMEKQLQKMESVSSLEAGEAIPESELSHWQTVLEKIPEEIQELEGLLEATGRDAPEGLNVFEQMFLNDCLRSLRKQAKRVQRLIQMKGRAIQNKIEICGKFTEKTTSLQQDLSSLQCGGLDIDLKQRLPTDEEVKDKVSALREKVGAAHSSVSHLGKYKEIWEWLDLKWDASQLDELQSQFCKIKDQLDQGLKCIGRLSTESTRHQTTLSAAEAIVSDLQRECKALQDCSDSTSETNLVLEKKLRRRAQHAQRLTQEALRLLDKSDTLDASLKEAKIQEIKSLEAKIDGLTQMIQFKILAVPEKPSLQSKLDHSLRTLKQIQSELQQPLLLDLEIQTIPCEKMYCEVLEDAVEAECCAAEDLINKKRGARMVKPSFPDILGTKLGELQNLKKQLKVNISTRVHAIDEASEIVQRYNEAVQKAVDLLHQQEASLSSSLLSLEELENGGSLLSQQKELEVAKGEVEVLTSTLENKMKPRAKLQMEKTLDNLVARSLILKKKEQKRRSDVKRCLEKYHSFKNSKEVICANLNDVEKVLWKSLHHIPVSYKQALEQSEQSKMLVSQLVSTEEILMKVRQDSGYLSLRCEEKDRELMAVLVSTLWLKWLCLLNVAKEWDGKCEEQNRGWKSISEETERETIILDNLQEELPEGPKEMERATEDELQEFLDCTSHYVESVEAEKLLLRLILHRLRTILMVPESLPEKRESFPVVREIKAMQERMNELCEKAQKQKDAIECEKESRDKINEEINAVKNFLQDNLSLLHNMDLGGLEERAAKLEEIQKAIDTQRQTLEEIMEKLRIKYADMYALVPVEVEMHLEDCKETLQDLEEKVSSELLKNSPHYITNKKIEEINKGLQAIENMLRQKSKDVEKAKEVQKRIWDLLDLWHYKMNELDSDVQDKAEQDPDQAQELLDHLMIPLQQYQHVSQLAERRTTSLNMAAGKMEECAELLKSTRVWLENTNRLLAEECKSDSAKCLNKHASALQMAFEDSEQKQSILSALYSDLEELSSLIETEDMVQELNKVSGEVRALQQKIIDILPHIQHLADEAEAIESEVKTMEKDIDKIKTILSPSEETLELSPKEHLKHCQVILAHINPMQKTLAEINSYKESLRLPGMRTQPLSVFRRTEQLLKELRRLEKITKEQNALLEPIVKEVEKNEEEIDLLKQLQIPKSDLDEWHLETPWSVQDASHTEGEEMDEIKRQIALLCQKKEDILTTMKNSLMELQREEQPELEDEILESEESEESGGDFEWQLRRQGSMSLLPSLVEEAEDSLFQNQEMGGGEPEAVHDTTDSHSPCLLIQNAESDEVLSLSRKSGGKPSTGSTNTASYLGSAPGESKEAADVGRPDSEPAQVLHVCQAQIAELEQWLDRAKESLGSEAQTRQMQQTVEQHLVACQVMLSEIEQKVARLLEDCKGRPASNRPGFQQEAENLSQKLKDVKGNLERVQAMLQDKHVEEQLIPEEKIFEKLPQPLYFDLSSILPRLTSGRPLLNRPNSLQHQQELLFKLSEQSNLVDFIEIYMEEMASQDGDSAVSELQASSETPVPGKEPVGLTLKDQTGDKWQYLQEELMIKKNPPHFQLAKPQIATKINILPKGGALSVSTPAVEELKTYTAQLENLSQEASAQIQENVTGDVSLNLDQKLFELFLAISRCLNNMEQMLSTCVLTNEEVRTQQLLFETLSAELQKLHADIGDKKDALLKSITSVGGDPERFSQCFRNLQAWLQVTEAAATSRNNSMKAELDGYSNYQNEIRQLYDELIEKKISLQQSFSATSSHGISQAIQQVDAYEFELQNFETRTAKLRDRGERLHLPTALIHEVDKLEDVLDDLWEILRVKQRQLTSPFIEEQQYEALLKGLSELVELGREKIDQVSELKTTSRPNLQVLLQNHKNFFRNLGTHARLVQMCSQKVAPSVLEKRKESYQGIAKDISSLEQQAVQQGARLESLLQDWIEFDDSYMSFCQKLEALSSTVSSVSLVTETEEKLMERTQLFQQIRRNIEDEQARYHQVLKEGKSLMELVSCPELQSQVGKLEEQWTSLSKKVDQELQRLETFLKLLSSYNKESKELDNWLTSAQQRVNDWKVQSLGDFQDLNAVTDHIRGLLEFSKEVDSKSSLKSSVINTGHQLLLVKESDAAALRSFLADYEQKWADLIAQLPSIQEKFHKLQMEKLPSDEAITEVTIWMTHIEEQSETEAAVSFQTPTCQVKRLLAKYKEYLMEMNFKQWTVDFVNQSLLQVTTSDVESKRYERTAFAERLGEMNLKWHKLQAFLNGKIKELENILESVAEKESKAQALGWWLEAESERLARRARNPTSSIPTQDAAGDCKVLENQLAVKSKEMDQLKENCTASDGHSETSEEIVLKISDLYEMRTKLINQAAELKTSIQAALGLWKIYDEAWGEVRLMLASTSYSMDLCKPAVFTPETLKKQVENLQSLQDKAENNEEIWARLQTAGDNLKKLCDPLFTELVEQKHKEAHTRWMLLNTEMKDQLQKAQNHLGLWESYVDLCTEVTAKLDKHEEECNSLLMANRPTSCTTDLLKQKIQDVKKLQVDLQNIQAGFSQVSELADKITQLTEPTALPLVREKLQPLQRVSRLGKMLQLKEKELQLGVLQLEGFENCLEKLENHIKTSEETQGNLSQEEKDSNLLMSQFLGLVALSPEMESVNEVSLRLLLSDFTAKRLQSLNWQWSQKTAMLLEQCSELQDIKSDDRTFCQRCQTWVQFLERTKEALKENVAGTLEELQEQHREYEILQAEISVNQQVFNAIVSKALHMAEEGEAGNRAEFISKLTRLKEQWQNIILRAQKRKSEIDGLVKLWQKFTASLQDLTKFLTDTNIFIVVMKNQDKNSLHQVRNLSHDFKNKQVLLQRWRTRYSLTLETGRKILDVASPAAKTAIELQINQLQECWDTTQIQVEKIAKQFQDTIQTWESCKKCVEELSGGLQELKAKIKDPLPIMHDMLQASKEDVEELEKTLASWNQTAKELGTRKADLARYLLAEDVMVLKEQVQHLHTQWEELCLRVSLRKQEIEDRLNAWIVFNEKNKELCTWLVQMESKVLQSADISIEDMIDKLQKDCMEEINLFSENKLVHFKQMGDQLMKASNKKRVAEIDEKLNKINDRWQHLFDVIGGRVKKLKETFAFIQQLDKNMSNLRTWLARIESELSKPVVYDICDNQEIQKRLAEQQDLQRDIEQHSAGVESVFNICEVLLHDSDACANETECDSIQQTTRSLDRRWRNICAMSVERRMKIEETWRLWQRFLDDYSRFEDWLKTAERTAASPNSSEVSYVNAKEELKKFDAFQRQIHERLTQLELINKQYRRLARENRTDSASKLKQMVHEGNQRWDNLQRRVTAILRRLKHFASQWEEFMTTKDCILVWLTEMDLQLTNVEHFSESNFEDKLRQLNGFQQEIMLNTNKIDHLILFGEHLIQKSEPSDAVIIEEELEELNRYCQEVFGRVSRFYQKLASWHPGLEDERETSENEAEMEEGRAVPWHKKAMHEMPPSQQSLCHLMPPAVGQERSGCETPVSVDSIPLEWDHTGDVGGSSSPEDEEEEPYFSALSDLEIPDHPEAYLKMTTKTLKAASGKSVTETHTWHSPESSTCRKSPYKQEEMIRDVLSGSLETSTPYKPGYAKQLSTDSIDSVKEISAVSPTKESQDSQDFVGVAAMEKQPGAVERWELIQAQDLSNKLRMKQNLQQWQQLNSDLANVNAWLDTVEEELEELQEEEPPTSILAIEQRVKKLKDMLKAFDNYKALVLSINLTSKDFKQADSTGSKELQNRLRRVNLRWEKANLLIGNWKKSLQEALMDCQDFHELNQKLLLWLACTETRRHHAQVKGLNADPHTIQESWKELMQLEKELLERQLQVNTLQEISTYLLAKSDGGEYVEAKEKVHVIGKKLKQLLEGVSRDLKVSRRSQDISVFQPQGDERDSGNYHQLPEKPSLYKHKVDGREALESENGSRIRAEKRDEVCAASPSAPSFFYRVLRVALPLQLLFLLLLFLASLVPCSEDDYSCAQTNNFARSFYPMLRYTNGPPPT</sequence>
<dbReference type="CDD" id="cd00176">
    <property type="entry name" value="SPEC"/>
    <property type="match status" value="4"/>
</dbReference>
<feature type="compositionally biased region" description="Basic and acidic residues" evidence="16">
    <location>
        <begin position="2212"/>
        <end position="2232"/>
    </location>
</feature>
<dbReference type="SMART" id="SM01249">
    <property type="entry name" value="KASH"/>
    <property type="match status" value="1"/>
</dbReference>
<feature type="coiled-coil region" evidence="15">
    <location>
        <begin position="5764"/>
        <end position="5791"/>
    </location>
</feature>
<protein>
    <submittedName>
        <fullName evidence="20 21">Nesprin-2 isoform X1</fullName>
    </submittedName>
</protein>
<evidence type="ECO:0000256" key="7">
    <source>
        <dbReference type="ARBA" id="ARBA00022989"/>
    </source>
</evidence>
<dbReference type="Pfam" id="PF00435">
    <property type="entry name" value="Spectrin"/>
    <property type="match status" value="3"/>
</dbReference>
<feature type="topological domain" description="Perinuclear space" evidence="14">
    <location>
        <begin position="6810"/>
        <end position="6839"/>
    </location>
</feature>
<dbReference type="RefSeq" id="XP_072842890.1">
    <property type="nucleotide sequence ID" value="XM_072986789.1"/>
</dbReference>
<accession>A0ABM5FBW1</accession>
<proteinExistence type="inferred from homology"/>
<dbReference type="PANTHER" id="PTHR14514:SF4">
    <property type="entry name" value="NESPRIN-2"/>
    <property type="match status" value="1"/>
</dbReference>
<keyword evidence="12" id="KW-0539">Nucleus</keyword>
<evidence type="ECO:0000256" key="16">
    <source>
        <dbReference type="SAM" id="MobiDB-lite"/>
    </source>
</evidence>
<organism evidence="19 21">
    <name type="scientific">Pogona vitticeps</name>
    <name type="common">central bearded dragon</name>
    <dbReference type="NCBI Taxonomy" id="103695"/>
    <lineage>
        <taxon>Eukaryota</taxon>
        <taxon>Metazoa</taxon>
        <taxon>Chordata</taxon>
        <taxon>Craniata</taxon>
        <taxon>Vertebrata</taxon>
        <taxon>Euteleostomi</taxon>
        <taxon>Lepidosauria</taxon>
        <taxon>Squamata</taxon>
        <taxon>Bifurcata</taxon>
        <taxon>Unidentata</taxon>
        <taxon>Episquamata</taxon>
        <taxon>Toxicofera</taxon>
        <taxon>Iguania</taxon>
        <taxon>Acrodonta</taxon>
        <taxon>Agamidae</taxon>
        <taxon>Amphibolurinae</taxon>
        <taxon>Pogona</taxon>
    </lineage>
</organism>
<feature type="coiled-coil region" evidence="15">
    <location>
        <begin position="2411"/>
        <end position="2438"/>
    </location>
</feature>
<evidence type="ECO:0000256" key="15">
    <source>
        <dbReference type="SAM" id="Coils"/>
    </source>
</evidence>
<feature type="region of interest" description="Disordered" evidence="16">
    <location>
        <begin position="4035"/>
        <end position="4060"/>
    </location>
</feature>
<dbReference type="InterPro" id="IPR018159">
    <property type="entry name" value="Spectrin/alpha-actinin"/>
</dbReference>
<keyword evidence="19" id="KW-1185">Reference proteome</keyword>
<dbReference type="SMART" id="SM00033">
    <property type="entry name" value="CH"/>
    <property type="match status" value="2"/>
</dbReference>
<dbReference type="InterPro" id="IPR057057">
    <property type="entry name" value="Spectrin_SYNE1"/>
</dbReference>
<feature type="coiled-coil region" evidence="15">
    <location>
        <begin position="2787"/>
        <end position="2824"/>
    </location>
</feature>
<feature type="coiled-coil region" evidence="15">
    <location>
        <begin position="5526"/>
        <end position="5564"/>
    </location>
</feature>
<dbReference type="SUPFAM" id="SSF46966">
    <property type="entry name" value="Spectrin repeat"/>
    <property type="match status" value="14"/>
</dbReference>
<evidence type="ECO:0000256" key="5">
    <source>
        <dbReference type="ARBA" id="ARBA00022692"/>
    </source>
</evidence>
<evidence type="ECO:0000256" key="2">
    <source>
        <dbReference type="ARBA" id="ARBA00008619"/>
    </source>
</evidence>
<keyword evidence="7" id="KW-1133">Transmembrane helix</keyword>
<dbReference type="Pfam" id="PF00307">
    <property type="entry name" value="CH"/>
    <property type="match status" value="2"/>
</dbReference>
<dbReference type="InterPro" id="IPR002017">
    <property type="entry name" value="Spectrin_repeat"/>
</dbReference>
<dbReference type="PROSITE" id="PS00019">
    <property type="entry name" value="ACTININ_1"/>
    <property type="match status" value="1"/>
</dbReference>
<evidence type="ECO:0000259" key="17">
    <source>
        <dbReference type="PROSITE" id="PS50021"/>
    </source>
</evidence>
<dbReference type="InterPro" id="IPR001589">
    <property type="entry name" value="Actinin_actin-bd_CS"/>
</dbReference>
<dbReference type="InterPro" id="IPR056887">
    <property type="entry name" value="SYNE1/2_dom"/>
</dbReference>
<evidence type="ECO:0000313" key="19">
    <source>
        <dbReference type="Proteomes" id="UP001652642"/>
    </source>
</evidence>
<feature type="coiled-coil region" evidence="15">
    <location>
        <begin position="3520"/>
        <end position="3685"/>
    </location>
</feature>
<dbReference type="PROSITE" id="PS00020">
    <property type="entry name" value="ACTININ_2"/>
    <property type="match status" value="1"/>
</dbReference>
<dbReference type="Proteomes" id="UP001652642">
    <property type="component" value="Chromosome 1"/>
</dbReference>
<keyword evidence="8 15" id="KW-0175">Coiled coil</keyword>
<evidence type="ECO:0000256" key="3">
    <source>
        <dbReference type="ARBA" id="ARBA00022490"/>
    </source>
</evidence>
<evidence type="ECO:0000256" key="11">
    <source>
        <dbReference type="ARBA" id="ARBA00023212"/>
    </source>
</evidence>
<keyword evidence="9 14" id="KW-0472">Membrane</keyword>
<dbReference type="Pfam" id="PF25034">
    <property type="entry name" value="Spectrin_SYNE1"/>
    <property type="match status" value="1"/>
</dbReference>
<feature type="coiled-coil region" evidence="15">
    <location>
        <begin position="5074"/>
        <end position="5101"/>
    </location>
</feature>
<feature type="region of interest" description="Disordered" evidence="16">
    <location>
        <begin position="2009"/>
        <end position="2049"/>
    </location>
</feature>
<dbReference type="InterPro" id="IPR012315">
    <property type="entry name" value="KASH"/>
</dbReference>
<evidence type="ECO:0000313" key="21">
    <source>
        <dbReference type="RefSeq" id="XP_072842890.1"/>
    </source>
</evidence>
<keyword evidence="4" id="KW-0597">Phosphoprotein</keyword>
<evidence type="ECO:0000313" key="20">
    <source>
        <dbReference type="RefSeq" id="XP_072842889.1"/>
    </source>
</evidence>
<dbReference type="SMART" id="SM00150">
    <property type="entry name" value="SPEC"/>
    <property type="match status" value="17"/>
</dbReference>
<comment type="subcellular location">
    <subcellularLocation>
        <location evidence="1">Cytoplasm</location>
        <location evidence="1">Cytoskeleton</location>
    </subcellularLocation>
    <subcellularLocation>
        <location evidence="13">Nucleus outer membrane</location>
        <topology evidence="13">Single-pass type IV membrane protein</topology>
    </subcellularLocation>
</comment>
<dbReference type="PROSITE" id="PS50021">
    <property type="entry name" value="CH"/>
    <property type="match status" value="2"/>
</dbReference>
<feature type="coiled-coil region" evidence="15">
    <location>
        <begin position="1544"/>
        <end position="1571"/>
    </location>
</feature>
<feature type="compositionally biased region" description="Acidic residues" evidence="16">
    <location>
        <begin position="4041"/>
        <end position="4058"/>
    </location>
</feature>
<evidence type="ECO:0000256" key="13">
    <source>
        <dbReference type="ARBA" id="ARBA00046312"/>
    </source>
</evidence>
<feature type="domain" description="KASH" evidence="18">
    <location>
        <begin position="6780"/>
        <end position="6839"/>
    </location>
</feature>
<feature type="compositionally biased region" description="Polar residues" evidence="16">
    <location>
        <begin position="2294"/>
        <end position="2307"/>
    </location>
</feature>
<feature type="region of interest" description="Disordered" evidence="16">
    <location>
        <begin position="2289"/>
        <end position="2314"/>
    </location>
</feature>
<dbReference type="Gene3D" id="1.10.418.10">
    <property type="entry name" value="Calponin-like domain"/>
    <property type="match status" value="2"/>
</dbReference>
<feature type="topological domain" description="Cytoplasmic" evidence="14">
    <location>
        <begin position="1"/>
        <end position="6788"/>
    </location>
</feature>
<feature type="region of interest" description="Disordered" evidence="16">
    <location>
        <begin position="151"/>
        <end position="173"/>
    </location>
</feature>
<dbReference type="InterPro" id="IPR036872">
    <property type="entry name" value="CH_dom_sf"/>
</dbReference>
<dbReference type="PANTHER" id="PTHR14514">
    <property type="entry name" value="PKA ANCHORING PROTEIN"/>
    <property type="match status" value="1"/>
</dbReference>
<comment type="similarity">
    <text evidence="2">Belongs to the nesprin family.</text>
</comment>
<dbReference type="PROSITE" id="PS51049">
    <property type="entry name" value="KASH"/>
    <property type="match status" value="1"/>
</dbReference>
<feature type="domain" description="Calponin-homology (CH)" evidence="17">
    <location>
        <begin position="31"/>
        <end position="136"/>
    </location>
</feature>
<feature type="domain" description="Calponin-homology (CH)" evidence="17">
    <location>
        <begin position="181"/>
        <end position="286"/>
    </location>
</feature>